<evidence type="ECO:0000256" key="4">
    <source>
        <dbReference type="ARBA" id="ARBA00022490"/>
    </source>
</evidence>
<dbReference type="InterPro" id="IPR027417">
    <property type="entry name" value="P-loop_NTPase"/>
</dbReference>
<dbReference type="GO" id="GO:0002949">
    <property type="term" value="P:tRNA threonylcarbamoyladenosine modification"/>
    <property type="evidence" value="ECO:0007669"/>
    <property type="project" value="InterPro"/>
</dbReference>
<dbReference type="OMA" id="VCLIEWA"/>
<evidence type="ECO:0000256" key="10">
    <source>
        <dbReference type="ARBA" id="ARBA00032441"/>
    </source>
</evidence>
<name>A0A553IGI7_ACHLA</name>
<evidence type="ECO:0000256" key="7">
    <source>
        <dbReference type="ARBA" id="ARBA00022741"/>
    </source>
</evidence>
<dbReference type="GO" id="GO:0046872">
    <property type="term" value="F:metal ion binding"/>
    <property type="evidence" value="ECO:0007669"/>
    <property type="project" value="UniProtKB-KW"/>
</dbReference>
<evidence type="ECO:0000256" key="3">
    <source>
        <dbReference type="ARBA" id="ARBA00019010"/>
    </source>
</evidence>
<sequence length="148" mass="16723">MRQFISKSANETIQLGKKLIDNLPKSYHVILLNGDLSSGKTTFTKGIGKALGITSVINSPTFTILKTYQGTKTLNHLDLYRMDGIGLDFDLEDYILDEDAISVIEWPSQVEELIPQKHVLVELKWLNETDREIKISTSDGNSDWIKKI</sequence>
<keyword evidence="11" id="KW-0808">Transferase</keyword>
<dbReference type="SUPFAM" id="SSF52540">
    <property type="entry name" value="P-loop containing nucleoside triphosphate hydrolases"/>
    <property type="match status" value="1"/>
</dbReference>
<dbReference type="Gene3D" id="3.40.50.300">
    <property type="entry name" value="P-loop containing nucleotide triphosphate hydrolases"/>
    <property type="match status" value="1"/>
</dbReference>
<evidence type="ECO:0000256" key="5">
    <source>
        <dbReference type="ARBA" id="ARBA00022694"/>
    </source>
</evidence>
<dbReference type="Proteomes" id="UP000315938">
    <property type="component" value="Unassembled WGS sequence"/>
</dbReference>
<keyword evidence="9" id="KW-0460">Magnesium</keyword>
<dbReference type="GO" id="GO:0005524">
    <property type="term" value="F:ATP binding"/>
    <property type="evidence" value="ECO:0007669"/>
    <property type="project" value="UniProtKB-KW"/>
</dbReference>
<keyword evidence="7" id="KW-0547">Nucleotide-binding</keyword>
<evidence type="ECO:0000256" key="2">
    <source>
        <dbReference type="ARBA" id="ARBA00007599"/>
    </source>
</evidence>
<dbReference type="EMBL" id="VKID01000002">
    <property type="protein sequence ID" value="TRX99316.1"/>
    <property type="molecule type" value="Genomic_DNA"/>
</dbReference>
<dbReference type="PANTHER" id="PTHR33540:SF2">
    <property type="entry name" value="TRNA THREONYLCARBAMOYLADENOSINE BIOSYNTHESIS PROTEIN TSAE"/>
    <property type="match status" value="1"/>
</dbReference>
<dbReference type="GeneID" id="41339487"/>
<evidence type="ECO:0000256" key="8">
    <source>
        <dbReference type="ARBA" id="ARBA00022840"/>
    </source>
</evidence>
<keyword evidence="6" id="KW-0479">Metal-binding</keyword>
<evidence type="ECO:0000313" key="12">
    <source>
        <dbReference type="Proteomes" id="UP000315938"/>
    </source>
</evidence>
<evidence type="ECO:0000256" key="6">
    <source>
        <dbReference type="ARBA" id="ARBA00022723"/>
    </source>
</evidence>
<dbReference type="GO" id="GO:0016740">
    <property type="term" value="F:transferase activity"/>
    <property type="evidence" value="ECO:0007669"/>
    <property type="project" value="UniProtKB-KW"/>
</dbReference>
<dbReference type="InterPro" id="IPR003442">
    <property type="entry name" value="T6A_TsaE"/>
</dbReference>
<comment type="subcellular location">
    <subcellularLocation>
        <location evidence="1">Cytoplasm</location>
    </subcellularLocation>
</comment>
<evidence type="ECO:0000256" key="9">
    <source>
        <dbReference type="ARBA" id="ARBA00022842"/>
    </source>
</evidence>
<evidence type="ECO:0000256" key="1">
    <source>
        <dbReference type="ARBA" id="ARBA00004496"/>
    </source>
</evidence>
<keyword evidence="8" id="KW-0067">ATP-binding</keyword>
<comment type="similarity">
    <text evidence="2">Belongs to the TsaE family.</text>
</comment>
<dbReference type="NCBIfam" id="TIGR00150">
    <property type="entry name" value="T6A_YjeE"/>
    <property type="match status" value="1"/>
</dbReference>
<proteinExistence type="inferred from homology"/>
<keyword evidence="4" id="KW-0963">Cytoplasm</keyword>
<protein>
    <recommendedName>
        <fullName evidence="3">tRNA threonylcarbamoyladenosine biosynthesis protein TsaE</fullName>
    </recommendedName>
    <alternativeName>
        <fullName evidence="10">t(6)A37 threonylcarbamoyladenosine biosynthesis protein TsaE</fullName>
    </alternativeName>
</protein>
<organism evidence="11 12">
    <name type="scientific">Acholeplasma laidlawii</name>
    <dbReference type="NCBI Taxonomy" id="2148"/>
    <lineage>
        <taxon>Bacteria</taxon>
        <taxon>Bacillati</taxon>
        <taxon>Mycoplasmatota</taxon>
        <taxon>Mollicutes</taxon>
        <taxon>Acholeplasmatales</taxon>
        <taxon>Acholeplasmataceae</taxon>
        <taxon>Acholeplasma</taxon>
    </lineage>
</organism>
<accession>A0A553IGI7</accession>
<dbReference type="PANTHER" id="PTHR33540">
    <property type="entry name" value="TRNA THREONYLCARBAMOYLADENOSINE BIOSYNTHESIS PROTEIN TSAE"/>
    <property type="match status" value="1"/>
</dbReference>
<comment type="caution">
    <text evidence="11">The sequence shown here is derived from an EMBL/GenBank/DDBJ whole genome shotgun (WGS) entry which is preliminary data.</text>
</comment>
<dbReference type="Pfam" id="PF02367">
    <property type="entry name" value="TsaE"/>
    <property type="match status" value="1"/>
</dbReference>
<reference evidence="11 12" key="1">
    <citation type="submission" date="2019-07" db="EMBL/GenBank/DDBJ databases">
        <title>Genome sequence of Acholeplasma laidlawii strain with increased resistance to erythromycin.</title>
        <authorList>
            <person name="Medvedeva E.S."/>
            <person name="Baranova N.B."/>
            <person name="Siniagina M.N."/>
            <person name="Mouzykantov A."/>
            <person name="Chernova O.A."/>
            <person name="Chernov V.M."/>
        </authorList>
    </citation>
    <scope>NUCLEOTIDE SEQUENCE [LARGE SCALE GENOMIC DNA]</scope>
    <source>
        <strain evidence="11 12">PG8REry</strain>
    </source>
</reference>
<dbReference type="AlphaFoldDB" id="A0A553IGI7"/>
<evidence type="ECO:0000313" key="11">
    <source>
        <dbReference type="EMBL" id="TRX99316.1"/>
    </source>
</evidence>
<gene>
    <name evidence="11" type="primary">tsaE</name>
    <name evidence="11" type="ORF">FNV44_06335</name>
</gene>
<dbReference type="RefSeq" id="WP_012243280.1">
    <property type="nucleotide sequence ID" value="NZ_JACAOE010000002.1"/>
</dbReference>
<dbReference type="GO" id="GO:0005737">
    <property type="term" value="C:cytoplasm"/>
    <property type="evidence" value="ECO:0007669"/>
    <property type="project" value="UniProtKB-SubCell"/>
</dbReference>
<keyword evidence="5" id="KW-0819">tRNA processing</keyword>